<dbReference type="GO" id="GO:0046872">
    <property type="term" value="F:metal ion binding"/>
    <property type="evidence" value="ECO:0007669"/>
    <property type="project" value="UniProtKB-KW"/>
</dbReference>
<evidence type="ECO:0000313" key="2">
    <source>
        <dbReference type="Proteomes" id="UP001162087"/>
    </source>
</evidence>
<dbReference type="Proteomes" id="UP001162087">
    <property type="component" value="Chromosome 15"/>
</dbReference>
<dbReference type="SUPFAM" id="SSF48350">
    <property type="entry name" value="GTPase activation domain, GAP"/>
    <property type="match status" value="1"/>
</dbReference>
<dbReference type="PROSITE" id="PS50238">
    <property type="entry name" value="RHOGAP"/>
    <property type="match status" value="1"/>
</dbReference>
<dbReference type="InterPro" id="IPR008936">
    <property type="entry name" value="Rho_GTPase_activation_prot"/>
</dbReference>
<dbReference type="EMBL" id="OX365910">
    <property type="protein sequence ID" value="CAI4051616.1"/>
    <property type="molecule type" value="Genomic_DNA"/>
</dbReference>
<proteinExistence type="predicted"/>
<organism evidence="1 2">
    <name type="scientific">Saccharomyces kudriavzevii (strain ATCC MYA-4449 / AS 2.2408 / CBS 8840 / NBRC 1802 / NCYC 2889)</name>
    <name type="common">Yeast</name>
    <dbReference type="NCBI Taxonomy" id="226230"/>
    <lineage>
        <taxon>Eukaryota</taxon>
        <taxon>Fungi</taxon>
        <taxon>Dikarya</taxon>
        <taxon>Ascomycota</taxon>
        <taxon>Saccharomycotina</taxon>
        <taxon>Saccharomycetes</taxon>
        <taxon>Saccharomycetales</taxon>
        <taxon>Saccharomycetaceae</taxon>
        <taxon>Saccharomyces</taxon>
    </lineage>
</organism>
<gene>
    <name evidence="1" type="primary">SKDI15G2750</name>
    <name evidence="1" type="ORF">SKDI_15G2750</name>
</gene>
<dbReference type="OrthoDB" id="19923at2759"/>
<name>A0AA35J7I5_SACK1</name>
<dbReference type="CDD" id="cd09394">
    <property type="entry name" value="LIM1_Rga"/>
    <property type="match status" value="1"/>
</dbReference>
<dbReference type="Pfam" id="PF00620">
    <property type="entry name" value="RhoGAP"/>
    <property type="match status" value="1"/>
</dbReference>
<dbReference type="SMART" id="SM00132">
    <property type="entry name" value="LIM"/>
    <property type="match status" value="2"/>
</dbReference>
<dbReference type="InterPro" id="IPR050729">
    <property type="entry name" value="Rho-GAP"/>
</dbReference>
<dbReference type="PANTHER" id="PTHR23176">
    <property type="entry name" value="RHO/RAC/CDC GTPASE-ACTIVATING PROTEIN"/>
    <property type="match status" value="1"/>
</dbReference>
<dbReference type="InterPro" id="IPR000198">
    <property type="entry name" value="RhoGAP_dom"/>
</dbReference>
<dbReference type="CDD" id="cd00159">
    <property type="entry name" value="RhoGAP"/>
    <property type="match status" value="1"/>
</dbReference>
<dbReference type="GO" id="GO:0007165">
    <property type="term" value="P:signal transduction"/>
    <property type="evidence" value="ECO:0007669"/>
    <property type="project" value="InterPro"/>
</dbReference>
<sequence length="1018" mass="112962">MASTVPNEQLPSCVRCKDFITTGHAYELGCDRWHTHCFSCYKCEKPLSCESDFLVLGTGALICFDCSDSCKSCGKKIDDLAIILSSSNEAYCSDCFKCCKCGENIADLRYAKTKRGLFCLNCHEKLLAKRKYYEEKKRRLKKNLPSLPTPVVDSEPIDITSVTEAVLERSSSRPASSVQICLGSESLKDTKTNSSDIIPHFITGYDDSDDNSGSSKFGSNVSIDIIGPEEGTTEHTKDDEDEELKVHSTNTPLDVPLDSIPGSRVFLDNKEPPSRSKSLLNKTPLRNSSGQYVAKSPSSYRQGIIVNNSFEENSQLDAPNDGSRSASEMLNSVLHSPVSVNMKSSKGQDFGLSNTGSMSHISPSLSMSGLNYIIEETDHLRAPAVEVVKSSKIVSDSAAAQQGQQESSFSSSNIGKSKKISRSLSRRSKDLMTNLKSKATIKQDSSAKLSPASKLASRGSQDLVKDFDSHPGLGTPSSNSNSLDIPIKGQKSLNFKQFTDNCVSSISNEKQRGIDELADFVIKSPSPIGHQLQSPSTPSNVSMYRTPPLDNSLKFDRMNGSSYSQQNHSLPSWQNTPKTQLESSNHVEERKETTYENGKFKNKSSLDKEISTAELHLKKLKINLKELKSQREELEKEIDEMNFTKETLRQHIETYSIEKNKLYLGSKDFSGNSLTMRDANLDESPPVKHVATTTSVARSSVKPKFWKFFSSTKPQTEQSIQGSSAGNINSIVKSAPVLHSVPLTTSNSGRVEISPPVLQNPNEFSDVKLVPIESDGNMGQSKDTDDYSDGINLYGSSLVARCNYEGNEIPLILSVCIDFIESDEENMRSEGIYRKSGSQLVIEEIERQISTWQGQQNSEIPDILTHQDLNAVTGVLKRYLRKLPNPVFTFQVYEPLMNLVKSKKMMEALPFVGGKLSFEARSSDIYVSSKSALGNILECLPKEHYRVLRVLSEHIEKVTKYSSWNRMTLYNLALVFAPGLIRDFSGEKDIIDMKERNYIVAFIFGNYKDVLTWPSATR</sequence>
<dbReference type="SMART" id="SM00324">
    <property type="entry name" value="RhoGAP"/>
    <property type="match status" value="1"/>
</dbReference>
<dbReference type="InterPro" id="IPR001781">
    <property type="entry name" value="Znf_LIM"/>
</dbReference>
<keyword evidence="2" id="KW-1185">Reference proteome</keyword>
<reference evidence="1" key="1">
    <citation type="submission" date="2022-10" db="EMBL/GenBank/DDBJ databases">
        <authorList>
            <person name="Byrne P K."/>
        </authorList>
    </citation>
    <scope>NUCLEOTIDE SEQUENCE</scope>
    <source>
        <strain evidence="1">IFO1802</strain>
    </source>
</reference>
<dbReference type="Gene3D" id="1.10.555.10">
    <property type="entry name" value="Rho GTPase activation protein"/>
    <property type="match status" value="1"/>
</dbReference>
<dbReference type="GO" id="GO:0031106">
    <property type="term" value="P:septin ring organization"/>
    <property type="evidence" value="ECO:0007669"/>
    <property type="project" value="UniProtKB-ARBA"/>
</dbReference>
<dbReference type="GO" id="GO:0005096">
    <property type="term" value="F:GTPase activator activity"/>
    <property type="evidence" value="ECO:0007669"/>
    <property type="project" value="UniProtKB-KW"/>
</dbReference>
<protein>
    <submittedName>
        <fullName evidence="1">Uncharacterized protein</fullName>
    </submittedName>
</protein>
<accession>A0AA35J7I5</accession>
<dbReference type="CDD" id="cd09395">
    <property type="entry name" value="LIM2_Rga"/>
    <property type="match status" value="1"/>
</dbReference>
<dbReference type="PANTHER" id="PTHR23176:SF121">
    <property type="entry name" value="RHO-TYPE GTPASE-ACTIVATING PROTEIN 1-RELATED"/>
    <property type="match status" value="1"/>
</dbReference>
<dbReference type="PROSITE" id="PS00478">
    <property type="entry name" value="LIM_DOMAIN_1"/>
    <property type="match status" value="1"/>
</dbReference>
<dbReference type="PROSITE" id="PS50023">
    <property type="entry name" value="LIM_DOMAIN_2"/>
    <property type="match status" value="1"/>
</dbReference>
<dbReference type="Gene3D" id="2.10.110.10">
    <property type="entry name" value="Cysteine Rich Protein"/>
    <property type="match status" value="2"/>
</dbReference>
<evidence type="ECO:0000313" key="1">
    <source>
        <dbReference type="EMBL" id="CAI4051616.1"/>
    </source>
</evidence>
<dbReference type="GO" id="GO:0032177">
    <property type="term" value="C:cellular bud neck split septin rings"/>
    <property type="evidence" value="ECO:0007669"/>
    <property type="project" value="UniProtKB-ARBA"/>
</dbReference>
<dbReference type="Pfam" id="PF00412">
    <property type="entry name" value="LIM"/>
    <property type="match status" value="1"/>
</dbReference>